<evidence type="ECO:0000256" key="2">
    <source>
        <dbReference type="ARBA" id="ARBA00023015"/>
    </source>
</evidence>
<dbReference type="InterPro" id="IPR036388">
    <property type="entry name" value="WH-like_DNA-bd_sf"/>
</dbReference>
<comment type="similarity">
    <text evidence="1">Belongs to the BlaI transcriptional regulatory family.</text>
</comment>
<dbReference type="SUPFAM" id="SSF46785">
    <property type="entry name" value="Winged helix' DNA-binding domain"/>
    <property type="match status" value="1"/>
</dbReference>
<dbReference type="InterPro" id="IPR036390">
    <property type="entry name" value="WH_DNA-bd_sf"/>
</dbReference>
<accession>A0A644ZR85</accession>
<dbReference type="GO" id="GO:0003677">
    <property type="term" value="F:DNA binding"/>
    <property type="evidence" value="ECO:0007669"/>
    <property type="project" value="UniProtKB-KW"/>
</dbReference>
<evidence type="ECO:0000313" key="5">
    <source>
        <dbReference type="EMBL" id="MPM41153.1"/>
    </source>
</evidence>
<organism evidence="5">
    <name type="scientific">bioreactor metagenome</name>
    <dbReference type="NCBI Taxonomy" id="1076179"/>
    <lineage>
        <taxon>unclassified sequences</taxon>
        <taxon>metagenomes</taxon>
        <taxon>ecological metagenomes</taxon>
    </lineage>
</organism>
<proteinExistence type="inferred from homology"/>
<gene>
    <name evidence="5" type="primary">blaI_13</name>
    <name evidence="5" type="ORF">SDC9_87803</name>
</gene>
<protein>
    <submittedName>
        <fullName evidence="5">Penicillinase repressor</fullName>
    </submittedName>
</protein>
<dbReference type="Gene3D" id="1.10.4040.10">
    <property type="entry name" value="Penicillinase repressor domain"/>
    <property type="match status" value="1"/>
</dbReference>
<evidence type="ECO:0000256" key="4">
    <source>
        <dbReference type="ARBA" id="ARBA00023163"/>
    </source>
</evidence>
<comment type="caution">
    <text evidence="5">The sequence shown here is derived from an EMBL/GenBank/DDBJ whole genome shotgun (WGS) entry which is preliminary data.</text>
</comment>
<dbReference type="InterPro" id="IPR005650">
    <property type="entry name" value="BlaI_family"/>
</dbReference>
<sequence>MTEQNISLTNTEWNLMECLWEASPRTGREATDYLQKNVGWTRSTTLTMLRRMTEKGLIRCEEKDGMKVYSPLIMREDAVIKETDDFINRVYKGSVSLMMSAITKKQELTKEEIEALYAILREAEEGKK</sequence>
<dbReference type="Gene3D" id="1.10.10.10">
    <property type="entry name" value="Winged helix-like DNA-binding domain superfamily/Winged helix DNA-binding domain"/>
    <property type="match status" value="1"/>
</dbReference>
<name>A0A644ZR85_9ZZZZ</name>
<reference evidence="5" key="1">
    <citation type="submission" date="2019-08" db="EMBL/GenBank/DDBJ databases">
        <authorList>
            <person name="Kucharzyk K."/>
            <person name="Murdoch R.W."/>
            <person name="Higgins S."/>
            <person name="Loffler F."/>
        </authorList>
    </citation>
    <scope>NUCLEOTIDE SEQUENCE</scope>
</reference>
<keyword evidence="4" id="KW-0804">Transcription</keyword>
<dbReference type="GO" id="GO:0045892">
    <property type="term" value="P:negative regulation of DNA-templated transcription"/>
    <property type="evidence" value="ECO:0007669"/>
    <property type="project" value="InterPro"/>
</dbReference>
<dbReference type="EMBL" id="VSSQ01009262">
    <property type="protein sequence ID" value="MPM41153.1"/>
    <property type="molecule type" value="Genomic_DNA"/>
</dbReference>
<dbReference type="PIRSF" id="PIRSF019455">
    <property type="entry name" value="CopR_AtkY"/>
    <property type="match status" value="1"/>
</dbReference>
<evidence type="ECO:0000256" key="3">
    <source>
        <dbReference type="ARBA" id="ARBA00023125"/>
    </source>
</evidence>
<keyword evidence="2" id="KW-0805">Transcription regulation</keyword>
<dbReference type="AlphaFoldDB" id="A0A644ZR85"/>
<evidence type="ECO:0000256" key="1">
    <source>
        <dbReference type="ARBA" id="ARBA00011046"/>
    </source>
</evidence>
<keyword evidence="3" id="KW-0238">DNA-binding</keyword>
<dbReference type="Pfam" id="PF03965">
    <property type="entry name" value="Penicillinase_R"/>
    <property type="match status" value="1"/>
</dbReference>